<feature type="non-terminal residue" evidence="3">
    <location>
        <position position="248"/>
    </location>
</feature>
<dbReference type="GO" id="GO:0003984">
    <property type="term" value="F:acetolactate synthase activity"/>
    <property type="evidence" value="ECO:0007669"/>
    <property type="project" value="TreeGrafter"/>
</dbReference>
<evidence type="ECO:0000256" key="1">
    <source>
        <dbReference type="ARBA" id="ARBA00007812"/>
    </source>
</evidence>
<dbReference type="GO" id="GO:0050660">
    <property type="term" value="F:flavin adenine dinucleotide binding"/>
    <property type="evidence" value="ECO:0007669"/>
    <property type="project" value="TreeGrafter"/>
</dbReference>
<dbReference type="GO" id="GO:0009097">
    <property type="term" value="P:isoleucine biosynthetic process"/>
    <property type="evidence" value="ECO:0007669"/>
    <property type="project" value="TreeGrafter"/>
</dbReference>
<sequence length="248" mass="26842">MLTGRPGPVGIDVPLNCFAEEAEVEVPEPELWRGGIRSGGAGDPAAVEEALKLLVSTGKPCILAGNGAMVSDAGPELKKFSAMFGIPVATTANGKGIIPEDNPLSLGVIGRNGTHMANESCRSCDVLLAVGAKFDDRQSSSWIPGYSFNIPPTRLIHVDIDPEELGRNYPPELGIQADAKYFLRELCYLAEAGMKGKQGTTGPWLEGISKWREDWTEFNRTQSNSNAVPIRPERLLKDMRRVLPRDAI</sequence>
<dbReference type="EMBL" id="UINC01191612">
    <property type="protein sequence ID" value="SVE06341.1"/>
    <property type="molecule type" value="Genomic_DNA"/>
</dbReference>
<accession>A0A383AFH0</accession>
<comment type="similarity">
    <text evidence="1">Belongs to the TPP enzyme family.</text>
</comment>
<proteinExistence type="inferred from homology"/>
<organism evidence="3">
    <name type="scientific">marine metagenome</name>
    <dbReference type="NCBI Taxonomy" id="408172"/>
    <lineage>
        <taxon>unclassified sequences</taxon>
        <taxon>metagenomes</taxon>
        <taxon>ecological metagenomes</taxon>
    </lineage>
</organism>
<dbReference type="SUPFAM" id="SSF52467">
    <property type="entry name" value="DHS-like NAD/FAD-binding domain"/>
    <property type="match status" value="1"/>
</dbReference>
<dbReference type="PANTHER" id="PTHR18968:SF13">
    <property type="entry name" value="ACETOLACTATE SYNTHASE CATALYTIC SUBUNIT, MITOCHONDRIAL"/>
    <property type="match status" value="1"/>
</dbReference>
<dbReference type="InterPro" id="IPR029035">
    <property type="entry name" value="DHS-like_NAD/FAD-binding_dom"/>
</dbReference>
<dbReference type="GO" id="GO:0030976">
    <property type="term" value="F:thiamine pyrophosphate binding"/>
    <property type="evidence" value="ECO:0007669"/>
    <property type="project" value="InterPro"/>
</dbReference>
<reference evidence="3" key="1">
    <citation type="submission" date="2018-05" db="EMBL/GenBank/DDBJ databases">
        <authorList>
            <person name="Lanie J.A."/>
            <person name="Ng W.-L."/>
            <person name="Kazmierczak K.M."/>
            <person name="Andrzejewski T.M."/>
            <person name="Davidsen T.M."/>
            <person name="Wayne K.J."/>
            <person name="Tettelin H."/>
            <person name="Glass J.I."/>
            <person name="Rusch D."/>
            <person name="Podicherti R."/>
            <person name="Tsui H.-C.T."/>
            <person name="Winkler M.E."/>
        </authorList>
    </citation>
    <scope>NUCLEOTIDE SEQUENCE</scope>
</reference>
<dbReference type="GO" id="GO:0005948">
    <property type="term" value="C:acetolactate synthase complex"/>
    <property type="evidence" value="ECO:0007669"/>
    <property type="project" value="TreeGrafter"/>
</dbReference>
<name>A0A383AFH0_9ZZZZ</name>
<evidence type="ECO:0000259" key="2">
    <source>
        <dbReference type="Pfam" id="PF00205"/>
    </source>
</evidence>
<dbReference type="Gene3D" id="3.40.50.1220">
    <property type="entry name" value="TPP-binding domain"/>
    <property type="match status" value="1"/>
</dbReference>
<dbReference type="PANTHER" id="PTHR18968">
    <property type="entry name" value="THIAMINE PYROPHOSPHATE ENZYMES"/>
    <property type="match status" value="1"/>
</dbReference>
<dbReference type="InterPro" id="IPR045229">
    <property type="entry name" value="TPP_enz"/>
</dbReference>
<dbReference type="Pfam" id="PF00205">
    <property type="entry name" value="TPP_enzyme_M"/>
    <property type="match status" value="1"/>
</dbReference>
<gene>
    <name evidence="3" type="ORF">METZ01_LOCUS459195</name>
</gene>
<protein>
    <recommendedName>
        <fullName evidence="2">Thiamine pyrophosphate enzyme central domain-containing protein</fullName>
    </recommendedName>
</protein>
<feature type="domain" description="Thiamine pyrophosphate enzyme central" evidence="2">
    <location>
        <begin position="47"/>
        <end position="186"/>
    </location>
</feature>
<evidence type="ECO:0000313" key="3">
    <source>
        <dbReference type="EMBL" id="SVE06341.1"/>
    </source>
</evidence>
<dbReference type="GO" id="GO:0009099">
    <property type="term" value="P:L-valine biosynthetic process"/>
    <property type="evidence" value="ECO:0007669"/>
    <property type="project" value="TreeGrafter"/>
</dbReference>
<dbReference type="InterPro" id="IPR012000">
    <property type="entry name" value="Thiamin_PyroP_enz_cen_dom"/>
</dbReference>
<dbReference type="GO" id="GO:0000287">
    <property type="term" value="F:magnesium ion binding"/>
    <property type="evidence" value="ECO:0007669"/>
    <property type="project" value="InterPro"/>
</dbReference>
<dbReference type="AlphaFoldDB" id="A0A383AFH0"/>